<evidence type="ECO:0000313" key="2">
    <source>
        <dbReference type="EnsemblMetazoa" id="PPA42551.1"/>
    </source>
</evidence>
<accession>A0A2A6BX17</accession>
<dbReference type="EnsemblMetazoa" id="PPA42551.1">
    <property type="protein sequence ID" value="PPA42551.1"/>
    <property type="gene ID" value="WBGene00280920"/>
</dbReference>
<evidence type="ECO:0000256" key="1">
    <source>
        <dbReference type="SAM" id="MobiDB-lite"/>
    </source>
</evidence>
<reference evidence="2" key="2">
    <citation type="submission" date="2022-06" db="UniProtKB">
        <authorList>
            <consortium name="EnsemblMetazoa"/>
        </authorList>
    </citation>
    <scope>IDENTIFICATION</scope>
    <source>
        <strain evidence="2">PS312</strain>
    </source>
</reference>
<gene>
    <name evidence="2" type="primary">WBGene00280920</name>
</gene>
<organism evidence="2 3">
    <name type="scientific">Pristionchus pacificus</name>
    <name type="common">Parasitic nematode worm</name>
    <dbReference type="NCBI Taxonomy" id="54126"/>
    <lineage>
        <taxon>Eukaryota</taxon>
        <taxon>Metazoa</taxon>
        <taxon>Ecdysozoa</taxon>
        <taxon>Nematoda</taxon>
        <taxon>Chromadorea</taxon>
        <taxon>Rhabditida</taxon>
        <taxon>Rhabditina</taxon>
        <taxon>Diplogasteromorpha</taxon>
        <taxon>Diplogasteroidea</taxon>
        <taxon>Neodiplogasteridae</taxon>
        <taxon>Pristionchus</taxon>
    </lineage>
</organism>
<evidence type="ECO:0000313" key="3">
    <source>
        <dbReference type="Proteomes" id="UP000005239"/>
    </source>
</evidence>
<protein>
    <submittedName>
        <fullName evidence="2">Uncharacterized protein</fullName>
    </submittedName>
</protein>
<proteinExistence type="predicted"/>
<accession>A0A8R1V074</accession>
<dbReference type="AlphaFoldDB" id="A0A2A6BX17"/>
<dbReference type="Proteomes" id="UP000005239">
    <property type="component" value="Unassembled WGS sequence"/>
</dbReference>
<keyword evidence="3" id="KW-1185">Reference proteome</keyword>
<reference evidence="3" key="1">
    <citation type="journal article" date="2008" name="Nat. Genet.">
        <title>The Pristionchus pacificus genome provides a unique perspective on nematode lifestyle and parasitism.</title>
        <authorList>
            <person name="Dieterich C."/>
            <person name="Clifton S.W."/>
            <person name="Schuster L.N."/>
            <person name="Chinwalla A."/>
            <person name="Delehaunty K."/>
            <person name="Dinkelacker I."/>
            <person name="Fulton L."/>
            <person name="Fulton R."/>
            <person name="Godfrey J."/>
            <person name="Minx P."/>
            <person name="Mitreva M."/>
            <person name="Roeseler W."/>
            <person name="Tian H."/>
            <person name="Witte H."/>
            <person name="Yang S.P."/>
            <person name="Wilson R.K."/>
            <person name="Sommer R.J."/>
        </authorList>
    </citation>
    <scope>NUCLEOTIDE SEQUENCE [LARGE SCALE GENOMIC DNA]</scope>
    <source>
        <strain evidence="3">PS312</strain>
    </source>
</reference>
<feature type="region of interest" description="Disordered" evidence="1">
    <location>
        <begin position="1"/>
        <end position="39"/>
    </location>
</feature>
<sequence length="443" mass="49952">MDSQPPTKRPKPTTDDDEPTKFTQAEMPKKEDSEEVAPQEEVEGLLKSEELLKQELVVSSIERLPSELCWLLIEYAPEAVFHLRMASTKLQCKVDDYVRDGMKIPLVSELGFTGSEDKHHAIAPSGLIYVNLFIRKQKAPLFELSLKLRLPPMDFVEEIERETASSSITAIDDSFKYQLLLDPLLNFHYKSYWDYLMKSLGPRVNFASFFGCNDEEFTSICSNLSVPFENMGVVMEQLSDNAMDHLFRIITSSKVEHISLQVGDVTAADPKQALLKLATLVRAIIIIQDPVSNIDAYQPYLFGVNDGDWAATFEEMFTKTMSKLYIENNAYREYLSSEAAGHLLKNLPTADKKIWFKASFFKEIDLAGSGEVNDHVIKVAPMSAQKGHPMLSIIHSSRLREPENVYRLKPHLGPLGNAEVFAIVISNAHVEVVILVHATTRVL</sequence>
<name>A0A2A6BX17_PRIPA</name>